<sequence length="234" mass="24357">MEPGRAQRRAAAVAPGGGWRAADALTADSAEGTTGSGKDIYSRDMVATRRERAGLSRPPATPKLNKAAEAAKAFLAGQYSGCTAAANAFGVDNPTHVRYYVNKWADTDVEAALVQVECDRAVAFLRGDPPIIDPHTPTVTGAAAASLASMSQDVTSTSGAYSMSKNVPPMMGASGLSPLLPLDLSAQFQHDSLDSIAHAAYVLEEMSSPIPSGKDYPPVLSPGKTPRETYCAGF</sequence>
<proteinExistence type="predicted"/>
<gene>
    <name evidence="2" type="ORF">CYMTET_8544</name>
</gene>
<dbReference type="Proteomes" id="UP001190700">
    <property type="component" value="Unassembled WGS sequence"/>
</dbReference>
<organism evidence="2 3">
    <name type="scientific">Cymbomonas tetramitiformis</name>
    <dbReference type="NCBI Taxonomy" id="36881"/>
    <lineage>
        <taxon>Eukaryota</taxon>
        <taxon>Viridiplantae</taxon>
        <taxon>Chlorophyta</taxon>
        <taxon>Pyramimonadophyceae</taxon>
        <taxon>Pyramimonadales</taxon>
        <taxon>Pyramimonadaceae</taxon>
        <taxon>Cymbomonas</taxon>
    </lineage>
</organism>
<name>A0AAE0GST8_9CHLO</name>
<protein>
    <submittedName>
        <fullName evidence="2">Uncharacterized protein</fullName>
    </submittedName>
</protein>
<feature type="region of interest" description="Disordered" evidence="1">
    <location>
        <begin position="24"/>
        <end position="60"/>
    </location>
</feature>
<evidence type="ECO:0000313" key="3">
    <source>
        <dbReference type="Proteomes" id="UP001190700"/>
    </source>
</evidence>
<evidence type="ECO:0000313" key="2">
    <source>
        <dbReference type="EMBL" id="KAK3283779.1"/>
    </source>
</evidence>
<keyword evidence="3" id="KW-1185">Reference proteome</keyword>
<accession>A0AAE0GST8</accession>
<evidence type="ECO:0000256" key="1">
    <source>
        <dbReference type="SAM" id="MobiDB-lite"/>
    </source>
</evidence>
<reference evidence="2 3" key="1">
    <citation type="journal article" date="2015" name="Genome Biol. Evol.">
        <title>Comparative Genomics of a Bacterivorous Green Alga Reveals Evolutionary Causalities and Consequences of Phago-Mixotrophic Mode of Nutrition.</title>
        <authorList>
            <person name="Burns J.A."/>
            <person name="Paasch A."/>
            <person name="Narechania A."/>
            <person name="Kim E."/>
        </authorList>
    </citation>
    <scope>NUCLEOTIDE SEQUENCE [LARGE SCALE GENOMIC DNA]</scope>
    <source>
        <strain evidence="2 3">PLY_AMNH</strain>
    </source>
</reference>
<dbReference type="EMBL" id="LGRX02002655">
    <property type="protein sequence ID" value="KAK3283779.1"/>
    <property type="molecule type" value="Genomic_DNA"/>
</dbReference>
<feature type="compositionally biased region" description="Basic and acidic residues" evidence="1">
    <location>
        <begin position="40"/>
        <end position="54"/>
    </location>
</feature>
<comment type="caution">
    <text evidence="2">The sequence shown here is derived from an EMBL/GenBank/DDBJ whole genome shotgun (WGS) entry which is preliminary data.</text>
</comment>
<dbReference type="AlphaFoldDB" id="A0AAE0GST8"/>